<evidence type="ECO:0000256" key="3">
    <source>
        <dbReference type="PROSITE-ProRule" id="PRU00339"/>
    </source>
</evidence>
<dbReference type="GO" id="GO:0005524">
    <property type="term" value="F:ATP binding"/>
    <property type="evidence" value="ECO:0007669"/>
    <property type="project" value="UniProtKB-KW"/>
</dbReference>
<comment type="caution">
    <text evidence="6">The sequence shown here is derived from an EMBL/GenBank/DDBJ whole genome shotgun (WGS) entry which is preliminary data.</text>
</comment>
<dbReference type="InterPro" id="IPR001054">
    <property type="entry name" value="A/G_cyclase"/>
</dbReference>
<dbReference type="GO" id="GO:0035556">
    <property type="term" value="P:intracellular signal transduction"/>
    <property type="evidence" value="ECO:0007669"/>
    <property type="project" value="InterPro"/>
</dbReference>
<gene>
    <name evidence="6" type="ORF">DCW38_08305</name>
</gene>
<dbReference type="SUPFAM" id="SSF52540">
    <property type="entry name" value="P-loop containing nucleoside triphosphate hydrolases"/>
    <property type="match status" value="1"/>
</dbReference>
<dbReference type="Pfam" id="PF13424">
    <property type="entry name" value="TPR_12"/>
    <property type="match status" value="3"/>
</dbReference>
<dbReference type="InterPro" id="IPR011990">
    <property type="entry name" value="TPR-like_helical_dom_sf"/>
</dbReference>
<dbReference type="InterPro" id="IPR041664">
    <property type="entry name" value="AAA_16"/>
</dbReference>
<feature type="domain" description="Guanylate cyclase" evidence="5">
    <location>
        <begin position="25"/>
        <end position="158"/>
    </location>
</feature>
<dbReference type="SUPFAM" id="SSF48452">
    <property type="entry name" value="TPR-like"/>
    <property type="match status" value="2"/>
</dbReference>
<dbReference type="Gene3D" id="3.40.50.300">
    <property type="entry name" value="P-loop containing nucleotide triphosphate hydrolases"/>
    <property type="match status" value="1"/>
</dbReference>
<dbReference type="PROSITE" id="PS50125">
    <property type="entry name" value="GUANYLATE_CYCLASE_2"/>
    <property type="match status" value="2"/>
</dbReference>
<feature type="domain" description="Guanylate cyclase" evidence="5">
    <location>
        <begin position="309"/>
        <end position="346"/>
    </location>
</feature>
<dbReference type="SUPFAM" id="SSF55073">
    <property type="entry name" value="Nucleotide cyclase"/>
    <property type="match status" value="2"/>
</dbReference>
<dbReference type="Gene3D" id="1.25.40.10">
    <property type="entry name" value="Tetratricopeptide repeat domain"/>
    <property type="match status" value="2"/>
</dbReference>
<dbReference type="InterPro" id="IPR027417">
    <property type="entry name" value="P-loop_NTPase"/>
</dbReference>
<dbReference type="PROSITE" id="PS50005">
    <property type="entry name" value="TPR"/>
    <property type="match status" value="3"/>
</dbReference>
<dbReference type="Pfam" id="PF00211">
    <property type="entry name" value="Guanylate_cyc"/>
    <property type="match status" value="2"/>
</dbReference>
<evidence type="ECO:0000259" key="5">
    <source>
        <dbReference type="PROSITE" id="PS50125"/>
    </source>
</evidence>
<evidence type="ECO:0000313" key="7">
    <source>
        <dbReference type="Proteomes" id="UP000264062"/>
    </source>
</evidence>
<feature type="coiled-coil region" evidence="4">
    <location>
        <begin position="705"/>
        <end position="732"/>
    </location>
</feature>
<keyword evidence="2" id="KW-0067">ATP-binding</keyword>
<evidence type="ECO:0000313" key="6">
    <source>
        <dbReference type="EMBL" id="HAV93161.1"/>
    </source>
</evidence>
<dbReference type="InterPro" id="IPR029787">
    <property type="entry name" value="Nucleotide_cyclase"/>
</dbReference>
<dbReference type="GO" id="GO:0009190">
    <property type="term" value="P:cyclic nucleotide biosynthetic process"/>
    <property type="evidence" value="ECO:0007669"/>
    <property type="project" value="InterPro"/>
</dbReference>
<evidence type="ECO:0000256" key="1">
    <source>
        <dbReference type="ARBA" id="ARBA00022741"/>
    </source>
</evidence>
<keyword evidence="3" id="KW-0802">TPR repeat</keyword>
<proteinExistence type="predicted"/>
<protein>
    <recommendedName>
        <fullName evidence="5">Guanylate cyclase domain-containing protein</fullName>
    </recommendedName>
</protein>
<dbReference type="InterPro" id="IPR019734">
    <property type="entry name" value="TPR_rpt"/>
</dbReference>
<keyword evidence="1" id="KW-0547">Nucleotide-binding</keyword>
<evidence type="ECO:0000256" key="2">
    <source>
        <dbReference type="ARBA" id="ARBA00022840"/>
    </source>
</evidence>
<evidence type="ECO:0000256" key="4">
    <source>
        <dbReference type="SAM" id="Coils"/>
    </source>
</evidence>
<dbReference type="GO" id="GO:0005737">
    <property type="term" value="C:cytoplasm"/>
    <property type="evidence" value="ECO:0007669"/>
    <property type="project" value="TreeGrafter"/>
</dbReference>
<dbReference type="GO" id="GO:0004016">
    <property type="term" value="F:adenylate cyclase activity"/>
    <property type="evidence" value="ECO:0007669"/>
    <property type="project" value="UniProtKB-ARBA"/>
</dbReference>
<feature type="repeat" description="TPR" evidence="3">
    <location>
        <begin position="1104"/>
        <end position="1137"/>
    </location>
</feature>
<dbReference type="Pfam" id="PF13191">
    <property type="entry name" value="AAA_16"/>
    <property type="match status" value="1"/>
</dbReference>
<accession>A0A350HC95</accession>
<dbReference type="CDD" id="cd07302">
    <property type="entry name" value="CHD"/>
    <property type="match status" value="2"/>
</dbReference>
<dbReference type="SMART" id="SM00028">
    <property type="entry name" value="TPR"/>
    <property type="match status" value="10"/>
</dbReference>
<dbReference type="EMBL" id="DMZY01000247">
    <property type="protein sequence ID" value="HAV93161.1"/>
    <property type="molecule type" value="Genomic_DNA"/>
</dbReference>
<name>A0A350HC95_UNCW3</name>
<dbReference type="Proteomes" id="UP000264062">
    <property type="component" value="Unassembled WGS sequence"/>
</dbReference>
<feature type="repeat" description="TPR" evidence="3">
    <location>
        <begin position="1144"/>
        <end position="1177"/>
    </location>
</feature>
<dbReference type="PANTHER" id="PTHR16305">
    <property type="entry name" value="TESTICULAR SOLUBLE ADENYLYL CYCLASE"/>
    <property type="match status" value="1"/>
</dbReference>
<organism evidence="6 7">
    <name type="scientific">candidate division WOR-3 bacterium</name>
    <dbReference type="NCBI Taxonomy" id="2052148"/>
    <lineage>
        <taxon>Bacteria</taxon>
        <taxon>Bacteria division WOR-3</taxon>
    </lineage>
</organism>
<dbReference type="Gene3D" id="3.30.70.1230">
    <property type="entry name" value="Nucleotide cyclase"/>
    <property type="match status" value="2"/>
</dbReference>
<feature type="repeat" description="TPR" evidence="3">
    <location>
        <begin position="1064"/>
        <end position="1097"/>
    </location>
</feature>
<keyword evidence="4" id="KW-0175">Coiled coil</keyword>
<dbReference type="PANTHER" id="PTHR16305:SF28">
    <property type="entry name" value="GUANYLATE CYCLASE DOMAIN-CONTAINING PROTEIN"/>
    <property type="match status" value="1"/>
</dbReference>
<reference evidence="6 7" key="1">
    <citation type="journal article" date="2018" name="Nat. Biotechnol.">
        <title>A standardized bacterial taxonomy based on genome phylogeny substantially revises the tree of life.</title>
        <authorList>
            <person name="Parks D.H."/>
            <person name="Chuvochina M."/>
            <person name="Waite D.W."/>
            <person name="Rinke C."/>
            <person name="Skarshewski A."/>
            <person name="Chaumeil P.A."/>
            <person name="Hugenholtz P."/>
        </authorList>
    </citation>
    <scope>NUCLEOTIDE SEQUENCE [LARGE SCALE GENOMIC DNA]</scope>
    <source>
        <strain evidence="6">UBA9956</strain>
    </source>
</reference>
<sequence length="1349" mass="153965">MHNLVPDFILDKLKSNKKSGNVKGAVLFVDIRGFTHMTEVLMKENDKGSEILSDIINEIFYSLVSPIHEYDGFVATFAGDAFTAVFCNDTGINVAGAALRIVKSIEKNSLKKTPLGDFEIAVKVGISAGEIEWAIVGDEDQMSYYFKGEAVDAAAEAESKSSSNEINIHSSALKNIPIEMLIKSGEDYFLSKTQNIASPDAVTQYEKDSMLINRFYKTDQMPEKFTGEFRDAASLFISFKNYNTFEEIGGLIKLVINATVEYKGYFNMIDFGDKGAKAVILFGAPVSYERNLERSIECAKAVISIDKENISAGLTHGRVFAGYVGSKDRCTYTVLGDKVNLSARMMGIADFGSLLTESAVAEEMKWKYEFREIGDVLFKGKSAKEKVFEIKSKKNLNSEELLFENEIVGREFELEKIQKIIDESLLKGKFGGVVNIYGEPGVGKSRLMYESMQRNAHQCDAVLLKNDDIYNRSLYPFEIFLKRIFNQNNADSGKKKIEEFEKEWNNICAGMPNGKAASAEDEILLTKEMLKGFLKINDSNSVWESMDSKLKLENTIFAVKEFLKILSIKKPLLLCAEDIQWQDKDSNELFKVLSRKIENYPILIITTSRYNDDGSKVKLSVEPESASEDITVGVLDLEQCEDYIAKQLIFSPSKDLVGKIYEKTDGNPFYIEQISLYLIENGILEIKNDEYCMKSDIEEIPHGINAILIARIDRLTRELKDIVQNAAVLGREFEIDVLSKMLSGRMEERYLSDGINEKIWQPLNQVKYIFKHNMMRDAAYNMQLKSRLKELHLIAAESLERIHKTEKSKYPDMAYHFEKGENTERAKYYYKMAGFDAKNEFKNYDAEKYLSSVLKFSSDKGEMIVIKLALSEVFYQMGEWHKSENIYKELIKVIEEYNDEILIAEIFLGYSELLFEKGDIEESKKVLEKASAIYEKLKDQKGTARVLITQGQILWRTGNLSESENIYKKALEIVTEIDDGKLKAEVLLTIGNIYKDRCIFDTAMEYYEKSKELCIEHKQKTGLCGTIGNMGLIEWMKGNYERAMDYFNEEMEIAKTIGSKFVLSYVYGNMGSVYFLTNKFDKAEEYFLKQMTIAEEVGEKKNIRIALNNLGAVCEMKGEYEKELDYFEKSLKIAEELNAKMGMRIVLSNIGNVYGKWGEHEKALEYFRKSLLIAEELEDKRGVSILKMNIGSAYKLIGNMKSSEEYIDDALRIMTEFDLKPNMPKALLEKAMILFVKKNYEEAEKNIELGLEILEKGDQLLSDSNRIGLLILKFKLMHKQMKGAAEEGLKRLLSDAKEESDKGDIYNALFDLTGNELFGKNALDSYNRYYASYPVKEFKDKIESIRMRL</sequence>